<accession>A0A8S0UX96</accession>
<evidence type="ECO:0000256" key="5">
    <source>
        <dbReference type="RuleBase" id="RU365068"/>
    </source>
</evidence>
<dbReference type="InterPro" id="IPR001650">
    <property type="entry name" value="Helicase_C-like"/>
</dbReference>
<evidence type="ECO:0000256" key="4">
    <source>
        <dbReference type="ARBA" id="ARBA00022884"/>
    </source>
</evidence>
<dbReference type="InterPro" id="IPR014001">
    <property type="entry name" value="Helicase_ATP-bd"/>
</dbReference>
<dbReference type="PANTHER" id="PTHR24031">
    <property type="entry name" value="RNA HELICASE"/>
    <property type="match status" value="1"/>
</dbReference>
<comment type="domain">
    <text evidence="5">The Q motif is unique to and characteristic of the DEAD box family of RNA helicases and controls ATP binding and hydrolysis.</text>
</comment>
<name>A0A8S0UX96_OLEEU</name>
<dbReference type="EC" id="3.6.4.13" evidence="5"/>
<dbReference type="SMART" id="SM00487">
    <property type="entry name" value="DEXDc"/>
    <property type="match status" value="1"/>
</dbReference>
<dbReference type="Pfam" id="PF00270">
    <property type="entry name" value="DEAD"/>
    <property type="match status" value="1"/>
</dbReference>
<organism evidence="9 10">
    <name type="scientific">Olea europaea subsp. europaea</name>
    <dbReference type="NCBI Taxonomy" id="158383"/>
    <lineage>
        <taxon>Eukaryota</taxon>
        <taxon>Viridiplantae</taxon>
        <taxon>Streptophyta</taxon>
        <taxon>Embryophyta</taxon>
        <taxon>Tracheophyta</taxon>
        <taxon>Spermatophyta</taxon>
        <taxon>Magnoliopsida</taxon>
        <taxon>eudicotyledons</taxon>
        <taxon>Gunneridae</taxon>
        <taxon>Pentapetalae</taxon>
        <taxon>asterids</taxon>
        <taxon>lamiids</taxon>
        <taxon>Lamiales</taxon>
        <taxon>Oleaceae</taxon>
        <taxon>Oleeae</taxon>
        <taxon>Olea</taxon>
    </lineage>
</organism>
<evidence type="ECO:0000259" key="8">
    <source>
        <dbReference type="PROSITE" id="PS51194"/>
    </source>
</evidence>
<feature type="domain" description="Helicase ATP-binding" evidence="7">
    <location>
        <begin position="397"/>
        <end position="583"/>
    </location>
</feature>
<keyword evidence="1 5" id="KW-0547">Nucleotide-binding</keyword>
<dbReference type="CDD" id="cd18787">
    <property type="entry name" value="SF2_C_DEAD"/>
    <property type="match status" value="1"/>
</dbReference>
<dbReference type="EMBL" id="CACTIH010009131">
    <property type="protein sequence ID" value="CAA3025321.1"/>
    <property type="molecule type" value="Genomic_DNA"/>
</dbReference>
<dbReference type="InterPro" id="IPR027417">
    <property type="entry name" value="P-loop_NTPase"/>
</dbReference>
<dbReference type="PROSITE" id="PS51192">
    <property type="entry name" value="HELICASE_ATP_BIND_1"/>
    <property type="match status" value="1"/>
</dbReference>
<dbReference type="Pfam" id="PF00271">
    <property type="entry name" value="Helicase_C"/>
    <property type="match status" value="1"/>
</dbReference>
<keyword evidence="4 5" id="KW-0694">RNA-binding</keyword>
<feature type="compositionally biased region" description="Basic residues" evidence="6">
    <location>
        <begin position="268"/>
        <end position="277"/>
    </location>
</feature>
<dbReference type="AlphaFoldDB" id="A0A8S0UX96"/>
<dbReference type="SMART" id="SM00490">
    <property type="entry name" value="HELICc"/>
    <property type="match status" value="1"/>
</dbReference>
<comment type="catalytic activity">
    <reaction evidence="5">
        <text>ATP + H2O = ADP + phosphate + H(+)</text>
        <dbReference type="Rhea" id="RHEA:13065"/>
        <dbReference type="ChEBI" id="CHEBI:15377"/>
        <dbReference type="ChEBI" id="CHEBI:15378"/>
        <dbReference type="ChEBI" id="CHEBI:30616"/>
        <dbReference type="ChEBI" id="CHEBI:43474"/>
        <dbReference type="ChEBI" id="CHEBI:456216"/>
        <dbReference type="EC" id="3.6.4.13"/>
    </reaction>
</comment>
<dbReference type="SUPFAM" id="SSF52540">
    <property type="entry name" value="P-loop containing nucleoside triphosphate hydrolases"/>
    <property type="match status" value="1"/>
</dbReference>
<comment type="function">
    <text evidence="5">RNA helicase.</text>
</comment>
<gene>
    <name evidence="9" type="ORF">OLEA9_A033644</name>
</gene>
<dbReference type="InterPro" id="IPR011545">
    <property type="entry name" value="DEAD/DEAH_box_helicase_dom"/>
</dbReference>
<feature type="region of interest" description="Disordered" evidence="6">
    <location>
        <begin position="252"/>
        <end position="300"/>
    </location>
</feature>
<feature type="compositionally biased region" description="Acidic residues" evidence="6">
    <location>
        <begin position="283"/>
        <end position="297"/>
    </location>
</feature>
<keyword evidence="3 5" id="KW-0067">ATP-binding</keyword>
<keyword evidence="10" id="KW-1185">Reference proteome</keyword>
<sequence length="838" mass="95001">MHFSSDFLWNQLKPLLKTLRHSQIFLRQMGGGPRTFPGGLNKWQWKRMHEKKAREKEKRLLEQEKQVYQARVRSEIRAKLANPEKPGSQKPEQNRPNYGPLSPEDHIKALADRFMKEGAEDLWNECDGPVRTQVPKLPKSQVFGEPINLRKLILEKSCISGKKENGVGELSGKLSGFSRSKNFSTYTVSGSNLMGNRLIEYSKKVHSGIGLIYSYGIFLSTNKLINLRRYYTADVGSTIRSKRLNFASNNSLTSNDGAVSKEGSSGGRRVRWPRFRGNKMDSSDDDDTDDYDDEEEMESRARRIVGSSAALGKYDMKTKKRVPLKFLEEENDLSQQVEAIREQFNKKSLEEDGGEKGEEESLLSSRRFDECDISSLSVRALAEAGYLQMTRVQDATLSACLEGKDALVKARTGTGKSVAFLLPAIETVLKASCSKIDRRVPRSPPVYVLIICPTRELASQIAAEANVLLKYHEGIGVQTLIGGTRFKVDQKHLESVPCQIIVATPGRLLDHVENKSGLSVRLMGLKMLILDEADHLLDLGFRKDMEKIVDCLPRQRQSLLFSATIPKEVRRISQLVLKREHAYINTVGIGYLETHSKVKQFFYVAPHEQHFQIVHHLIKSHISQVLGYKVIVFCTTAMMTSLMFSLLREMKLNVREIHSKKPQSYRTRISDEFKESKELILITSDVSARGMNYPDVTLVIQMGIPSDREQYIHRLGRTGRQGKEGEGILLLAPWEQFFMDDIKDLPVEKCTSPHLDPDAIVKMEDSMKKIDTSVKEAAYHAWLGYYNSINEIGRDKTSLVELANQFSQSICLEKPPALFRKTALKMGLKNITGIRIRK</sequence>
<evidence type="ECO:0000256" key="1">
    <source>
        <dbReference type="ARBA" id="ARBA00022741"/>
    </source>
</evidence>
<dbReference type="Gramene" id="OE9A033644T1">
    <property type="protein sequence ID" value="OE9A033644C1"/>
    <property type="gene ID" value="OE9A033644"/>
</dbReference>
<feature type="region of interest" description="Disordered" evidence="6">
    <location>
        <begin position="75"/>
        <end position="104"/>
    </location>
</feature>
<keyword evidence="2 5" id="KW-0378">Hydrolase</keyword>
<dbReference type="Proteomes" id="UP000594638">
    <property type="component" value="Unassembled WGS sequence"/>
</dbReference>
<protein>
    <recommendedName>
        <fullName evidence="5">ATP-dependent RNA helicase</fullName>
        <ecNumber evidence="5">3.6.4.13</ecNumber>
    </recommendedName>
</protein>
<evidence type="ECO:0000259" key="7">
    <source>
        <dbReference type="PROSITE" id="PS51192"/>
    </source>
</evidence>
<comment type="similarity">
    <text evidence="5">Belongs to the DEAD box helicase family.</text>
</comment>
<dbReference type="Gene3D" id="3.40.50.300">
    <property type="entry name" value="P-loop containing nucleotide triphosphate hydrolases"/>
    <property type="match status" value="2"/>
</dbReference>
<dbReference type="PROSITE" id="PS51194">
    <property type="entry name" value="HELICASE_CTER"/>
    <property type="match status" value="1"/>
</dbReference>
<comment type="caution">
    <text evidence="9">The sequence shown here is derived from an EMBL/GenBank/DDBJ whole genome shotgun (WGS) entry which is preliminary data.</text>
</comment>
<evidence type="ECO:0000256" key="2">
    <source>
        <dbReference type="ARBA" id="ARBA00022801"/>
    </source>
</evidence>
<feature type="domain" description="Helicase C-terminal" evidence="8">
    <location>
        <begin position="617"/>
        <end position="768"/>
    </location>
</feature>
<evidence type="ECO:0000313" key="10">
    <source>
        <dbReference type="Proteomes" id="UP000594638"/>
    </source>
</evidence>
<dbReference type="GO" id="GO:0016787">
    <property type="term" value="F:hydrolase activity"/>
    <property type="evidence" value="ECO:0007669"/>
    <property type="project" value="UniProtKB-KW"/>
</dbReference>
<evidence type="ECO:0000313" key="9">
    <source>
        <dbReference type="EMBL" id="CAA3025321.1"/>
    </source>
</evidence>
<dbReference type="OrthoDB" id="193716at2759"/>
<proteinExistence type="inferred from homology"/>
<reference evidence="9 10" key="1">
    <citation type="submission" date="2019-12" db="EMBL/GenBank/DDBJ databases">
        <authorList>
            <person name="Alioto T."/>
            <person name="Alioto T."/>
            <person name="Gomez Garrido J."/>
        </authorList>
    </citation>
    <scope>NUCLEOTIDE SEQUENCE [LARGE SCALE GENOMIC DNA]</scope>
</reference>
<keyword evidence="5 9" id="KW-0347">Helicase</keyword>
<evidence type="ECO:0000256" key="6">
    <source>
        <dbReference type="SAM" id="MobiDB-lite"/>
    </source>
</evidence>
<dbReference type="GO" id="GO:0003723">
    <property type="term" value="F:RNA binding"/>
    <property type="evidence" value="ECO:0007669"/>
    <property type="project" value="UniProtKB-UniRule"/>
</dbReference>
<evidence type="ECO:0000256" key="3">
    <source>
        <dbReference type="ARBA" id="ARBA00022840"/>
    </source>
</evidence>
<dbReference type="GO" id="GO:0005524">
    <property type="term" value="F:ATP binding"/>
    <property type="evidence" value="ECO:0007669"/>
    <property type="project" value="UniProtKB-UniRule"/>
</dbReference>
<dbReference type="GO" id="GO:0003724">
    <property type="term" value="F:RNA helicase activity"/>
    <property type="evidence" value="ECO:0007669"/>
    <property type="project" value="UniProtKB-EC"/>
</dbReference>